<dbReference type="AlphaFoldDB" id="A0A556ADV6"/>
<dbReference type="EMBL" id="VLTJ01000038">
    <property type="protein sequence ID" value="TSH91070.1"/>
    <property type="molecule type" value="Genomic_DNA"/>
</dbReference>
<protein>
    <submittedName>
        <fullName evidence="1">MerR family transcriptional regulator</fullName>
    </submittedName>
</protein>
<organism evidence="1 2">
    <name type="scientific">Verticiella sediminum</name>
    <dbReference type="NCBI Taxonomy" id="1247510"/>
    <lineage>
        <taxon>Bacteria</taxon>
        <taxon>Pseudomonadati</taxon>
        <taxon>Pseudomonadota</taxon>
        <taxon>Betaproteobacteria</taxon>
        <taxon>Burkholderiales</taxon>
        <taxon>Alcaligenaceae</taxon>
        <taxon>Verticiella</taxon>
    </lineage>
</organism>
<keyword evidence="2" id="KW-1185">Reference proteome</keyword>
<dbReference type="Pfam" id="PF13591">
    <property type="entry name" value="MerR_2"/>
    <property type="match status" value="1"/>
</dbReference>
<dbReference type="Proteomes" id="UP000318405">
    <property type="component" value="Unassembled WGS sequence"/>
</dbReference>
<proteinExistence type="predicted"/>
<reference evidence="1 2" key="1">
    <citation type="submission" date="2019-07" db="EMBL/GenBank/DDBJ databases">
        <title>Qingshengfaniella alkalisoli gen. nov., sp. nov., isolated from saline soil.</title>
        <authorList>
            <person name="Xu L."/>
            <person name="Huang X.-X."/>
            <person name="Sun J.-Q."/>
        </authorList>
    </citation>
    <scope>NUCLEOTIDE SEQUENCE [LARGE SCALE GENOMIC DNA]</scope>
    <source>
        <strain evidence="1 2">DSM 27279</strain>
    </source>
</reference>
<name>A0A556ADV6_9BURK</name>
<sequence>MQQNQTLTGTIVGEVELVSLSQVSRVCRIREEWIVEFVDEGVVEPASRGPEGPRFDGPALQRLRVAARLRRDLGVNPAGVALALELMDEVQTLRRLLSSR</sequence>
<comment type="caution">
    <text evidence="1">The sequence shown here is derived from an EMBL/GenBank/DDBJ whole genome shotgun (WGS) entry which is preliminary data.</text>
</comment>
<dbReference type="OrthoDB" id="9799091at2"/>
<dbReference type="RefSeq" id="WP_143949944.1">
    <property type="nucleotide sequence ID" value="NZ_BAABMB010000003.1"/>
</dbReference>
<gene>
    <name evidence="1" type="ORF">FOZ76_19430</name>
</gene>
<accession>A0A556ADV6</accession>
<evidence type="ECO:0000313" key="2">
    <source>
        <dbReference type="Proteomes" id="UP000318405"/>
    </source>
</evidence>
<evidence type="ECO:0000313" key="1">
    <source>
        <dbReference type="EMBL" id="TSH91070.1"/>
    </source>
</evidence>
<dbReference type="Gene3D" id="1.10.1660.10">
    <property type="match status" value="1"/>
</dbReference>